<dbReference type="GO" id="GO:0004750">
    <property type="term" value="F:D-ribulose-phosphate 3-epimerase activity"/>
    <property type="evidence" value="ECO:0007669"/>
    <property type="project" value="UniProtKB-EC"/>
</dbReference>
<evidence type="ECO:0000256" key="4">
    <source>
        <dbReference type="ARBA" id="ARBA00001947"/>
    </source>
</evidence>
<dbReference type="FunFam" id="3.20.20.70:FF:000004">
    <property type="entry name" value="Ribulose-phosphate 3-epimerase"/>
    <property type="match status" value="1"/>
</dbReference>
<evidence type="ECO:0000256" key="6">
    <source>
        <dbReference type="ARBA" id="ARBA00009541"/>
    </source>
</evidence>
<organism evidence="10">
    <name type="scientific">hydrocarbon metagenome</name>
    <dbReference type="NCBI Taxonomy" id="938273"/>
    <lineage>
        <taxon>unclassified sequences</taxon>
        <taxon>metagenomes</taxon>
        <taxon>ecological metagenomes</taxon>
    </lineage>
</organism>
<protein>
    <recommendedName>
        <fullName evidence="7">ribulose-phosphate 3-epimerase</fullName>
        <ecNumber evidence="7">5.1.3.1</ecNumber>
    </recommendedName>
</protein>
<accession>A0A0W8E545</accession>
<comment type="cofactor">
    <cofactor evidence="5">
        <name>Fe(2+)</name>
        <dbReference type="ChEBI" id="CHEBI:29033"/>
    </cofactor>
</comment>
<comment type="similarity">
    <text evidence="6">Belongs to the ribulose-phosphate 3-epimerase family.</text>
</comment>
<dbReference type="GO" id="GO:0005737">
    <property type="term" value="C:cytoplasm"/>
    <property type="evidence" value="ECO:0007669"/>
    <property type="project" value="UniProtKB-ARBA"/>
</dbReference>
<evidence type="ECO:0000256" key="7">
    <source>
        <dbReference type="ARBA" id="ARBA00013188"/>
    </source>
</evidence>
<dbReference type="InterPro" id="IPR000056">
    <property type="entry name" value="Ribul_P_3_epim-like"/>
</dbReference>
<dbReference type="InterPro" id="IPR013785">
    <property type="entry name" value="Aldolase_TIM"/>
</dbReference>
<comment type="cofactor">
    <cofactor evidence="3">
        <name>Co(2+)</name>
        <dbReference type="ChEBI" id="CHEBI:48828"/>
    </cofactor>
</comment>
<comment type="catalytic activity">
    <reaction evidence="1">
        <text>D-ribulose 5-phosphate = D-xylulose 5-phosphate</text>
        <dbReference type="Rhea" id="RHEA:13677"/>
        <dbReference type="ChEBI" id="CHEBI:57737"/>
        <dbReference type="ChEBI" id="CHEBI:58121"/>
        <dbReference type="EC" id="5.1.3.1"/>
    </reaction>
</comment>
<dbReference type="GO" id="GO:0005975">
    <property type="term" value="P:carbohydrate metabolic process"/>
    <property type="evidence" value="ECO:0007669"/>
    <property type="project" value="InterPro"/>
</dbReference>
<dbReference type="GO" id="GO:0006098">
    <property type="term" value="P:pentose-phosphate shunt"/>
    <property type="evidence" value="ECO:0007669"/>
    <property type="project" value="InterPro"/>
</dbReference>
<evidence type="ECO:0000256" key="3">
    <source>
        <dbReference type="ARBA" id="ARBA00001941"/>
    </source>
</evidence>
<sequence length="221" mass="23843">MILIAPSILSANFACLQDDIKRVEEAGADWLHIDVMDGHFVPNLTIGPPVVAAIKKNTRLFLDVHLMIEKPEQMIPAFADAGADLIGVHSEACTHLHRVISLIKDHGLKAGVAINPATPVNVLENIIEEVDLLLLMSVNPGFGGQKFIPTVIRKLKQVREMMDSCGSRAYVQVDGGINDKTARQVVEAGCDVLVSGSYIFGASDAGLAIKTLRDAALLDHY</sequence>
<evidence type="ECO:0000256" key="5">
    <source>
        <dbReference type="ARBA" id="ARBA00001954"/>
    </source>
</evidence>
<dbReference type="CDD" id="cd00429">
    <property type="entry name" value="RPE"/>
    <property type="match status" value="1"/>
</dbReference>
<proteinExistence type="inferred from homology"/>
<dbReference type="InterPro" id="IPR026019">
    <property type="entry name" value="Ribul_P_3_epim"/>
</dbReference>
<comment type="caution">
    <text evidence="10">The sequence shown here is derived from an EMBL/GenBank/DDBJ whole genome shotgun (WGS) entry which is preliminary data.</text>
</comment>
<evidence type="ECO:0000256" key="2">
    <source>
        <dbReference type="ARBA" id="ARBA00001936"/>
    </source>
</evidence>
<evidence type="ECO:0000256" key="9">
    <source>
        <dbReference type="ARBA" id="ARBA00023235"/>
    </source>
</evidence>
<keyword evidence="9 10" id="KW-0413">Isomerase</keyword>
<dbReference type="GO" id="GO:0046872">
    <property type="term" value="F:metal ion binding"/>
    <property type="evidence" value="ECO:0007669"/>
    <property type="project" value="UniProtKB-KW"/>
</dbReference>
<comment type="cofactor">
    <cofactor evidence="2">
        <name>Mn(2+)</name>
        <dbReference type="ChEBI" id="CHEBI:29035"/>
    </cofactor>
</comment>
<keyword evidence="8" id="KW-0479">Metal-binding</keyword>
<dbReference type="NCBIfam" id="TIGR01163">
    <property type="entry name" value="rpe"/>
    <property type="match status" value="1"/>
</dbReference>
<dbReference type="EC" id="5.1.3.1" evidence="7"/>
<dbReference type="Pfam" id="PF00834">
    <property type="entry name" value="Ribul_P_3_epim"/>
    <property type="match status" value="1"/>
</dbReference>
<evidence type="ECO:0000313" key="10">
    <source>
        <dbReference type="EMBL" id="KUG03776.1"/>
    </source>
</evidence>
<dbReference type="AlphaFoldDB" id="A0A0W8E545"/>
<evidence type="ECO:0000256" key="1">
    <source>
        <dbReference type="ARBA" id="ARBA00001782"/>
    </source>
</evidence>
<dbReference type="InterPro" id="IPR011060">
    <property type="entry name" value="RibuloseP-bd_barrel"/>
</dbReference>
<evidence type="ECO:0000256" key="8">
    <source>
        <dbReference type="ARBA" id="ARBA00022723"/>
    </source>
</evidence>
<reference evidence="10" key="1">
    <citation type="journal article" date="2015" name="Proc. Natl. Acad. Sci. U.S.A.">
        <title>Networks of energetic and metabolic interactions define dynamics in microbial communities.</title>
        <authorList>
            <person name="Embree M."/>
            <person name="Liu J.K."/>
            <person name="Al-Bassam M.M."/>
            <person name="Zengler K."/>
        </authorList>
    </citation>
    <scope>NUCLEOTIDE SEQUENCE</scope>
</reference>
<comment type="cofactor">
    <cofactor evidence="4">
        <name>Zn(2+)</name>
        <dbReference type="ChEBI" id="CHEBI:29105"/>
    </cofactor>
</comment>
<dbReference type="PANTHER" id="PTHR11749">
    <property type="entry name" value="RIBULOSE-5-PHOSPHATE-3-EPIMERASE"/>
    <property type="match status" value="1"/>
</dbReference>
<dbReference type="PROSITE" id="PS01086">
    <property type="entry name" value="RIBUL_P_3_EPIMER_2"/>
    <property type="match status" value="1"/>
</dbReference>
<dbReference type="SUPFAM" id="SSF51366">
    <property type="entry name" value="Ribulose-phoshate binding barrel"/>
    <property type="match status" value="1"/>
</dbReference>
<dbReference type="EMBL" id="LNQE01001868">
    <property type="protein sequence ID" value="KUG03776.1"/>
    <property type="molecule type" value="Genomic_DNA"/>
</dbReference>
<dbReference type="NCBIfam" id="NF004076">
    <property type="entry name" value="PRK05581.1-4"/>
    <property type="match status" value="1"/>
</dbReference>
<dbReference type="PROSITE" id="PS01085">
    <property type="entry name" value="RIBUL_P_3_EPIMER_1"/>
    <property type="match status" value="1"/>
</dbReference>
<dbReference type="HAMAP" id="MF_02227">
    <property type="entry name" value="RPE"/>
    <property type="match status" value="1"/>
</dbReference>
<dbReference type="Gene3D" id="3.20.20.70">
    <property type="entry name" value="Aldolase class I"/>
    <property type="match status" value="1"/>
</dbReference>
<name>A0A0W8E545_9ZZZZ</name>
<dbReference type="PIRSF" id="PIRSF001461">
    <property type="entry name" value="RPE"/>
    <property type="match status" value="1"/>
</dbReference>
<gene>
    <name evidence="10" type="ORF">ASZ90_018812</name>
</gene>